<dbReference type="PANTHER" id="PTHR28206">
    <property type="entry name" value="NUCLEOPORIN POM152"/>
    <property type="match status" value="1"/>
</dbReference>
<dbReference type="InterPro" id="IPR037701">
    <property type="entry name" value="Pom152"/>
</dbReference>
<keyword evidence="2" id="KW-1133">Transmembrane helix</keyword>
<evidence type="ECO:0000313" key="8">
    <source>
        <dbReference type="EMBL" id="KIW43311.1"/>
    </source>
</evidence>
<name>A0A0D2AU08_9EURO</name>
<dbReference type="AlphaFoldDB" id="A0A0D2AU08"/>
<dbReference type="GO" id="GO:0070762">
    <property type="term" value="C:nuclear pore transmembrane ring"/>
    <property type="evidence" value="ECO:0007669"/>
    <property type="project" value="TreeGrafter"/>
</dbReference>
<feature type="domain" description="Nucleoporin POM152 ninth Ig-like" evidence="7">
    <location>
        <begin position="1084"/>
        <end position="1165"/>
    </location>
</feature>
<dbReference type="Pfam" id="PF24527">
    <property type="entry name" value="Ig-like_Pom152_9"/>
    <property type="match status" value="1"/>
</dbReference>
<feature type="region of interest" description="Disordered" evidence="1">
    <location>
        <begin position="1"/>
        <end position="57"/>
    </location>
</feature>
<dbReference type="GeneID" id="27356497"/>
<dbReference type="Pfam" id="PF24312">
    <property type="entry name" value="Ig-like_POM152"/>
    <property type="match status" value="3"/>
</dbReference>
<keyword evidence="2" id="KW-0472">Membrane</keyword>
<feature type="domain" description="Nucleoporin POM152 immunoglobulin-like" evidence="3">
    <location>
        <begin position="888"/>
        <end position="966"/>
    </location>
</feature>
<dbReference type="RefSeq" id="XP_016263527.1">
    <property type="nucleotide sequence ID" value="XM_016405321.1"/>
</dbReference>
<dbReference type="GO" id="GO:0017056">
    <property type="term" value="F:structural constituent of nuclear pore"/>
    <property type="evidence" value="ECO:0007669"/>
    <property type="project" value="InterPro"/>
</dbReference>
<dbReference type="VEuPathDB" id="FungiDB:PV06_04423"/>
<evidence type="ECO:0000256" key="1">
    <source>
        <dbReference type="SAM" id="MobiDB-lite"/>
    </source>
</evidence>
<evidence type="ECO:0000259" key="3">
    <source>
        <dbReference type="Pfam" id="PF23664"/>
    </source>
</evidence>
<dbReference type="InterPro" id="IPR056542">
    <property type="entry name" value="Ig-like_POM152_1st"/>
</dbReference>
<feature type="domain" description="Nucleoporin POM152 N-terminal transmembrane" evidence="4">
    <location>
        <begin position="71"/>
        <end position="155"/>
    </location>
</feature>
<dbReference type="InterPro" id="IPR056544">
    <property type="entry name" value="Ig_POM152"/>
</dbReference>
<dbReference type="STRING" id="215243.A0A0D2AU08"/>
<accession>A0A0D2AU08</accession>
<protein>
    <recommendedName>
        <fullName evidence="10">Nucleoporin Pom152</fullName>
    </recommendedName>
</protein>
<dbReference type="GO" id="GO:0006999">
    <property type="term" value="P:nuclear pore organization"/>
    <property type="evidence" value="ECO:0007669"/>
    <property type="project" value="TreeGrafter"/>
</dbReference>
<sequence length="1280" mass="142162">MNETPRLRSAFPTTPQTQPRFRTSNPDDGSSFGSPGSPFSRRAVPATKQPTKVPVDARSTGQPFIPTEVVDAPSQRFYVFAFYIALTAWRLYNSFGVENDLDSTWLFLKWIGIDAAFFVALPAFRIPWLEFSFATTFTIWLLHAIANAFLMYRIPLPLMSWLGALVKVAYDRELAISETRVKPADILHNSSIILGKQIIHILPEGSAILNPEKKSFCLDSSNPTIDIPIQINQTTPISIELQRFDLDTNEVETILIGSKQAKQMKKHADAGIPRSETNSPRTLRYPVSKKGLYQLHRVIDTTKLEVRKRSFDVAVVQCPKASISTVSENRCTGDLSNVALQLSGVPPFKVKYSKTVNHKQLSSIVQNVQPRPDSGYVSEEEAAQAVVDLNRPQMGWTRSTTETFEINESLHQNGSYSYTVEEVEDGLGNKVTYDSSNPKNPHAPRIQSLTVHNRPRIGLNFPDSKQGGLIPVRRGVSTGLPISIQSASRLPPSDWPLKVKYTFHPDTEDENAPTEEFSFDMVNDRSRPQVQKPGRYNIESIDSQFCHGEIVEPSSCLLFNPPEPDLALEKEDVFDQCAGIPIGMRLNLDFTGTPPFKVRYTITHKGQARVKQQSFSGMRGGIELLENAAGSYIYNVLEIEDSVYGPRSLKDKDYVFQQDIMPPASAAFHPNAQVIKACLDEPVAVQVALAGQGPWKLDYELVHGGKRKKHSVQSEEDLHTIFFPGFKEGGAYDVVLTGVQDKSGCRTPLKDQRKIEIRPEQPRAGFGEIDGKRSTLAMDGKTIQLPLRLKGNSPWAVRIRNLDHPDSSFEEKLFNANSVFAVDRPGTYEIISVHDSCPGVVDAKANTFEVTWIPRPTMAIKDSDVQGDNAGSVRKPPVCQNDESSLFLGFSGNGPYHIKYQQRFEPLKGPAAVSNKEGSFAGSSATINLDTSRAGEYTYSLNELSDNRYPHDKRHFKPLVVKQQVYAPPSAKFSEPGKTYGYCKDDPSFTASVEAETENIPITFNGVPPFSIEIAIVHHGVSSRPEIIRQKDIQSSTYAWPLSRSTLDLGTHSVSIRSVRDSRGCESILESDPSSVRIFVSSPPTILALESHDDFCVGEHVSFSLSGQPPFDVYYTFQGRERKAHVTGNEFRRLAESPGDFVITGVSDNAMGNGKCRARKEIKKVIHPYPTVEMGRGKTLVSDIHEGGEVDISFSFTGTPPFEFTYIRSENAKRSSRSAPKVLETRHDTSDAFTKVIRASDEGVYEVVSIKDRYCSYTKPSHKNSGGGPGKNGGQKRLTY</sequence>
<feature type="region of interest" description="Disordered" evidence="1">
    <location>
        <begin position="1258"/>
        <end position="1280"/>
    </location>
</feature>
<dbReference type="Proteomes" id="UP000053342">
    <property type="component" value="Unassembled WGS sequence"/>
</dbReference>
<keyword evidence="9" id="KW-1185">Reference proteome</keyword>
<evidence type="ECO:0000256" key="2">
    <source>
        <dbReference type="SAM" id="Phobius"/>
    </source>
</evidence>
<dbReference type="PANTHER" id="PTHR28206:SF1">
    <property type="entry name" value="NUCLEOPORIN POM152"/>
    <property type="match status" value="1"/>
</dbReference>
<organism evidence="8 9">
    <name type="scientific">Exophiala oligosperma</name>
    <dbReference type="NCBI Taxonomy" id="215243"/>
    <lineage>
        <taxon>Eukaryota</taxon>
        <taxon>Fungi</taxon>
        <taxon>Dikarya</taxon>
        <taxon>Ascomycota</taxon>
        <taxon>Pezizomycotina</taxon>
        <taxon>Eurotiomycetes</taxon>
        <taxon>Chaetothyriomycetidae</taxon>
        <taxon>Chaetothyriales</taxon>
        <taxon>Herpotrichiellaceae</taxon>
        <taxon>Exophiala</taxon>
    </lineage>
</organism>
<proteinExistence type="predicted"/>
<feature type="transmembrane region" description="Helical" evidence="2">
    <location>
        <begin position="77"/>
        <end position="92"/>
    </location>
</feature>
<reference evidence="8 9" key="1">
    <citation type="submission" date="2015-01" db="EMBL/GenBank/DDBJ databases">
        <title>The Genome Sequence of Exophiala oligosperma CBS72588.</title>
        <authorList>
            <consortium name="The Broad Institute Genomics Platform"/>
            <person name="Cuomo C."/>
            <person name="de Hoog S."/>
            <person name="Gorbushina A."/>
            <person name="Stielow B."/>
            <person name="Teixiera M."/>
            <person name="Abouelleil A."/>
            <person name="Chapman S.B."/>
            <person name="Priest M."/>
            <person name="Young S.K."/>
            <person name="Wortman J."/>
            <person name="Nusbaum C."/>
            <person name="Birren B."/>
        </authorList>
    </citation>
    <scope>NUCLEOTIDE SEQUENCE [LARGE SCALE GENOMIC DNA]</scope>
    <source>
        <strain evidence="8 9">CBS 72588</strain>
    </source>
</reference>
<evidence type="ECO:0000259" key="4">
    <source>
        <dbReference type="Pfam" id="PF24097"/>
    </source>
</evidence>
<dbReference type="Pfam" id="PF23664">
    <property type="entry name" value="Ig_Pom152"/>
    <property type="match status" value="2"/>
</dbReference>
<dbReference type="InterPro" id="IPR056543">
    <property type="entry name" value="Ig-like_POM152_9th"/>
</dbReference>
<keyword evidence="2" id="KW-0812">Transmembrane</keyword>
<feature type="domain" description="Nucleoporin POM152 first Ig-like" evidence="6">
    <location>
        <begin position="206"/>
        <end position="315"/>
    </location>
</feature>
<dbReference type="GO" id="GO:0006606">
    <property type="term" value="P:protein import into nucleus"/>
    <property type="evidence" value="ECO:0007669"/>
    <property type="project" value="TreeGrafter"/>
</dbReference>
<evidence type="ECO:0000259" key="5">
    <source>
        <dbReference type="Pfam" id="PF24312"/>
    </source>
</evidence>
<dbReference type="HOGENOM" id="CLU_002415_0_0_1"/>
<evidence type="ECO:0000313" key="9">
    <source>
        <dbReference type="Proteomes" id="UP000053342"/>
    </source>
</evidence>
<dbReference type="InterPro" id="IPR056541">
    <property type="entry name" value="Ig-like_POM152"/>
</dbReference>
<feature type="domain" description="Nucleoporin POM152 Ig-like" evidence="5">
    <location>
        <begin position="1170"/>
        <end position="1256"/>
    </location>
</feature>
<evidence type="ECO:0008006" key="10">
    <source>
        <dbReference type="Google" id="ProtNLM"/>
    </source>
</evidence>
<feature type="domain" description="Nucleoporin POM152 immunoglobulin-like" evidence="3">
    <location>
        <begin position="560"/>
        <end position="662"/>
    </location>
</feature>
<feature type="transmembrane region" description="Helical" evidence="2">
    <location>
        <begin position="131"/>
        <end position="152"/>
    </location>
</feature>
<dbReference type="Pfam" id="PF24097">
    <property type="entry name" value="TMD_POM152"/>
    <property type="match status" value="1"/>
</dbReference>
<dbReference type="InterPro" id="IPR056540">
    <property type="entry name" value="TMD_POM152"/>
</dbReference>
<evidence type="ECO:0000259" key="7">
    <source>
        <dbReference type="Pfam" id="PF24527"/>
    </source>
</evidence>
<dbReference type="EMBL" id="KN847335">
    <property type="protein sequence ID" value="KIW43311.1"/>
    <property type="molecule type" value="Genomic_DNA"/>
</dbReference>
<feature type="domain" description="Nucleoporin POM152 Ig-like" evidence="5">
    <location>
        <begin position="455"/>
        <end position="556"/>
    </location>
</feature>
<feature type="compositionally biased region" description="Low complexity" evidence="1">
    <location>
        <begin position="11"/>
        <end position="40"/>
    </location>
</feature>
<dbReference type="OrthoDB" id="5529162at2759"/>
<evidence type="ECO:0000259" key="6">
    <source>
        <dbReference type="Pfam" id="PF24519"/>
    </source>
</evidence>
<feature type="transmembrane region" description="Helical" evidence="2">
    <location>
        <begin position="104"/>
        <end position="124"/>
    </location>
</feature>
<dbReference type="Pfam" id="PF24519">
    <property type="entry name" value="Ig-like_Pom152_1"/>
    <property type="match status" value="1"/>
</dbReference>
<gene>
    <name evidence="8" type="ORF">PV06_04423</name>
</gene>
<feature type="domain" description="Nucleoporin POM152 Ig-like" evidence="5">
    <location>
        <begin position="761"/>
        <end position="846"/>
    </location>
</feature>